<dbReference type="CDD" id="cd01184">
    <property type="entry name" value="INT_C_like_1"/>
    <property type="match status" value="1"/>
</dbReference>
<feature type="region of interest" description="Disordered" evidence="6">
    <location>
        <begin position="188"/>
        <end position="210"/>
    </location>
</feature>
<dbReference type="InterPro" id="IPR046668">
    <property type="entry name" value="DUF6538"/>
</dbReference>
<evidence type="ECO:0000256" key="5">
    <source>
        <dbReference type="PROSITE-ProRule" id="PRU01248"/>
    </source>
</evidence>
<evidence type="ECO:0000256" key="6">
    <source>
        <dbReference type="SAM" id="MobiDB-lite"/>
    </source>
</evidence>
<accession>A0A212R6H6</accession>
<feature type="domain" description="Core-binding (CB)" evidence="7">
    <location>
        <begin position="209"/>
        <end position="288"/>
    </location>
</feature>
<dbReference type="GO" id="GO:0006310">
    <property type="term" value="P:DNA recombination"/>
    <property type="evidence" value="ECO:0007669"/>
    <property type="project" value="UniProtKB-KW"/>
</dbReference>
<dbReference type="PROSITE" id="PS51900">
    <property type="entry name" value="CB"/>
    <property type="match status" value="1"/>
</dbReference>
<dbReference type="InterPro" id="IPR013762">
    <property type="entry name" value="Integrase-like_cat_sf"/>
</dbReference>
<evidence type="ECO:0000313" key="8">
    <source>
        <dbReference type="EMBL" id="SNB67762.1"/>
    </source>
</evidence>
<proteinExistence type="inferred from homology"/>
<dbReference type="PANTHER" id="PTHR30349">
    <property type="entry name" value="PHAGE INTEGRASE-RELATED"/>
    <property type="match status" value="1"/>
</dbReference>
<evidence type="ECO:0000256" key="1">
    <source>
        <dbReference type="ARBA" id="ARBA00008857"/>
    </source>
</evidence>
<dbReference type="InterPro" id="IPR011010">
    <property type="entry name" value="DNA_brk_join_enz"/>
</dbReference>
<dbReference type="EMBL" id="FYEH01000006">
    <property type="protein sequence ID" value="SNB67762.1"/>
    <property type="molecule type" value="Genomic_DNA"/>
</dbReference>
<dbReference type="Gene3D" id="1.10.443.10">
    <property type="entry name" value="Intergrase catalytic core"/>
    <property type="match status" value="1"/>
</dbReference>
<keyword evidence="3 5" id="KW-0238">DNA-binding</keyword>
<dbReference type="SUPFAM" id="SSF56349">
    <property type="entry name" value="DNA breaking-rejoining enzymes"/>
    <property type="match status" value="1"/>
</dbReference>
<keyword evidence="9" id="KW-1185">Reference proteome</keyword>
<dbReference type="InterPro" id="IPR010998">
    <property type="entry name" value="Integrase_recombinase_N"/>
</dbReference>
<dbReference type="PANTHER" id="PTHR30349:SF41">
    <property type="entry name" value="INTEGRASE_RECOMBINASE PROTEIN MJ0367-RELATED"/>
    <property type="match status" value="1"/>
</dbReference>
<dbReference type="GO" id="GO:0015074">
    <property type="term" value="P:DNA integration"/>
    <property type="evidence" value="ECO:0007669"/>
    <property type="project" value="UniProtKB-KW"/>
</dbReference>
<dbReference type="Proteomes" id="UP000197065">
    <property type="component" value="Unassembled WGS sequence"/>
</dbReference>
<sequence>MVAMASPWRHPSTGVYHLRRRIPLDLRAAFHGRDIVKRSLRTKDPAEAKRLFVAANAELEAEFEAARKRHPASNALSPLPAQREITSEDVNRIGHNFLVQLLEEDEGARSEGLDDRYFRKLTDTSEWVQEIARISLARGDLSLNDDNISEALAAEGLSAEKDSPAYRAVGMAILKAFVTAGELESRRNQGEVVNTPDRIEPPGVTPSGPTLSQLCERWAAATNPTGRTAKEWAMSARRFDEITKSTPIEALTVEQIEAYRDSLLASGKHPATAKKLVGAVRTLLNFATEKRLIPANPAASVRVKVTKAPLKRRLPFDADDLRTIFKGFPVFTQRERPKAGGGEAAYWLPLLALYTGARLEELGQALLSDVRTSPDGIPYLDINDDDPGKSLKTISSRRRIPLHPRLIELGFGTYADDLRSKGQVRLFPELQPDVFGKWTGNWSKWWGRYSRQHGMTDPRKVFHSFRHAFKDACRDADIPREVHDALTGHSEGRNEGEGYGTGFSLKRLHEAICKLSYKP</sequence>
<dbReference type="Gene3D" id="1.10.150.130">
    <property type="match status" value="1"/>
</dbReference>
<evidence type="ECO:0000256" key="2">
    <source>
        <dbReference type="ARBA" id="ARBA00022908"/>
    </source>
</evidence>
<dbReference type="Pfam" id="PF20172">
    <property type="entry name" value="DUF6538"/>
    <property type="match status" value="1"/>
</dbReference>
<evidence type="ECO:0000313" key="9">
    <source>
        <dbReference type="Proteomes" id="UP000197065"/>
    </source>
</evidence>
<keyword evidence="2" id="KW-0229">DNA integration</keyword>
<dbReference type="GO" id="GO:0003677">
    <property type="term" value="F:DNA binding"/>
    <property type="evidence" value="ECO:0007669"/>
    <property type="project" value="UniProtKB-UniRule"/>
</dbReference>
<dbReference type="InterPro" id="IPR050090">
    <property type="entry name" value="Tyrosine_recombinase_XerCD"/>
</dbReference>
<name>A0A212R6H6_9PROT</name>
<keyword evidence="4" id="KW-0233">DNA recombination</keyword>
<gene>
    <name evidence="8" type="ORF">SAMN07250955_10642</name>
</gene>
<organism evidence="8 9">
    <name type="scientific">Arboricoccus pini</name>
    <dbReference type="NCBI Taxonomy" id="1963835"/>
    <lineage>
        <taxon>Bacteria</taxon>
        <taxon>Pseudomonadati</taxon>
        <taxon>Pseudomonadota</taxon>
        <taxon>Alphaproteobacteria</taxon>
        <taxon>Geminicoccales</taxon>
        <taxon>Geminicoccaceae</taxon>
        <taxon>Arboricoccus</taxon>
    </lineage>
</organism>
<protein>
    <recommendedName>
        <fullName evidence="7">Core-binding (CB) domain-containing protein</fullName>
    </recommendedName>
</protein>
<reference evidence="8 9" key="1">
    <citation type="submission" date="2017-06" db="EMBL/GenBank/DDBJ databases">
        <authorList>
            <person name="Kim H.J."/>
            <person name="Triplett B.A."/>
        </authorList>
    </citation>
    <scope>NUCLEOTIDE SEQUENCE [LARGE SCALE GENOMIC DNA]</scope>
    <source>
        <strain evidence="8 9">B29T1</strain>
    </source>
</reference>
<evidence type="ECO:0000256" key="4">
    <source>
        <dbReference type="ARBA" id="ARBA00023172"/>
    </source>
</evidence>
<evidence type="ECO:0000256" key="3">
    <source>
        <dbReference type="ARBA" id="ARBA00023125"/>
    </source>
</evidence>
<evidence type="ECO:0000259" key="7">
    <source>
        <dbReference type="PROSITE" id="PS51900"/>
    </source>
</evidence>
<dbReference type="InterPro" id="IPR044068">
    <property type="entry name" value="CB"/>
</dbReference>
<comment type="similarity">
    <text evidence="1">Belongs to the 'phage' integrase family.</text>
</comment>
<dbReference type="AlphaFoldDB" id="A0A212R6H6"/>